<gene>
    <name evidence="3" type="ORF">GCM10025876_36220</name>
</gene>
<protein>
    <submittedName>
        <fullName evidence="3">Uncharacterized protein</fullName>
    </submittedName>
</protein>
<comment type="caution">
    <text evidence="3">The sequence shown here is derived from an EMBL/GenBank/DDBJ whole genome shotgun (WGS) entry which is preliminary data.</text>
</comment>
<evidence type="ECO:0000259" key="2">
    <source>
        <dbReference type="Pfam" id="PF17758"/>
    </source>
</evidence>
<reference evidence="4" key="1">
    <citation type="journal article" date="2019" name="Int. J. Syst. Evol. Microbiol.">
        <title>The Global Catalogue of Microorganisms (GCM) 10K type strain sequencing project: providing services to taxonomists for standard genome sequencing and annotation.</title>
        <authorList>
            <consortium name="The Broad Institute Genomics Platform"/>
            <consortium name="The Broad Institute Genome Sequencing Center for Infectious Disease"/>
            <person name="Wu L."/>
            <person name="Ma J."/>
        </authorList>
    </citation>
    <scope>NUCLEOTIDE SEQUENCE [LARGE SCALE GENOMIC DNA]</scope>
    <source>
        <strain evidence="4">NBRC 112299</strain>
    </source>
</reference>
<dbReference type="EMBL" id="BSUN01000001">
    <property type="protein sequence ID" value="GMA37418.1"/>
    <property type="molecule type" value="Genomic_DNA"/>
</dbReference>
<dbReference type="Pfam" id="PF17758">
    <property type="entry name" value="Prot_ATP_ID_OB_N"/>
    <property type="match status" value="1"/>
</dbReference>
<dbReference type="Gene3D" id="2.40.50.140">
    <property type="entry name" value="Nucleic acid-binding proteins"/>
    <property type="match status" value="2"/>
</dbReference>
<keyword evidence="4" id="KW-1185">Reference proteome</keyword>
<evidence type="ECO:0000313" key="4">
    <source>
        <dbReference type="Proteomes" id="UP001157125"/>
    </source>
</evidence>
<evidence type="ECO:0000313" key="3">
    <source>
        <dbReference type="EMBL" id="GMA37418.1"/>
    </source>
</evidence>
<dbReference type="Proteomes" id="UP001157125">
    <property type="component" value="Unassembled WGS sequence"/>
</dbReference>
<feature type="domain" description="Proteasomal ATPase second OB" evidence="1">
    <location>
        <begin position="78"/>
        <end position="129"/>
    </location>
</feature>
<organism evidence="3 4">
    <name type="scientific">Demequina litorisediminis</name>
    <dbReference type="NCBI Taxonomy" id="1849022"/>
    <lineage>
        <taxon>Bacteria</taxon>
        <taxon>Bacillati</taxon>
        <taxon>Actinomycetota</taxon>
        <taxon>Actinomycetes</taxon>
        <taxon>Micrococcales</taxon>
        <taxon>Demequinaceae</taxon>
        <taxon>Demequina</taxon>
    </lineage>
</organism>
<feature type="domain" description="Proteasomal ATPase N-terminal OB" evidence="2">
    <location>
        <begin position="16"/>
        <end position="74"/>
    </location>
</feature>
<sequence length="179" mass="19026">MRCARRLAEASAPPQTFATFVQWAGEHADVVSGGRRLRVAVLPGVPRDLEPGAEVLMNAMSVIVGVAEAEKVGQSALVREVLDDDRVLVVARGEDERVVMLTGGDARARLTEGDTVIIDARTGFATERVDRSGVEALLLEEVPDVDFGSIGGLTAQIERIRDAIEPAAAAPRPLPRAPP</sequence>
<proteinExistence type="predicted"/>
<evidence type="ECO:0000259" key="1">
    <source>
        <dbReference type="Pfam" id="PF16450"/>
    </source>
</evidence>
<dbReference type="InterPro" id="IPR032501">
    <property type="entry name" value="Prot_ATP_ID_OB_2nd"/>
</dbReference>
<name>A0ABQ6IHP7_9MICO</name>
<accession>A0ABQ6IHP7</accession>
<dbReference type="InterPro" id="IPR012340">
    <property type="entry name" value="NA-bd_OB-fold"/>
</dbReference>
<dbReference type="Pfam" id="PF16450">
    <property type="entry name" value="Prot_ATP_ID_OB_C"/>
    <property type="match status" value="1"/>
</dbReference>
<dbReference type="RefSeq" id="WP_284329109.1">
    <property type="nucleotide sequence ID" value="NZ_BSUN01000001.1"/>
</dbReference>
<dbReference type="InterPro" id="IPR041626">
    <property type="entry name" value="Prot_ATP_ID_OB_N"/>
</dbReference>